<organism evidence="1 2">
    <name type="scientific">Aaosphaeria arxii CBS 175.79</name>
    <dbReference type="NCBI Taxonomy" id="1450172"/>
    <lineage>
        <taxon>Eukaryota</taxon>
        <taxon>Fungi</taxon>
        <taxon>Dikarya</taxon>
        <taxon>Ascomycota</taxon>
        <taxon>Pezizomycotina</taxon>
        <taxon>Dothideomycetes</taxon>
        <taxon>Pleosporomycetidae</taxon>
        <taxon>Pleosporales</taxon>
        <taxon>Pleosporales incertae sedis</taxon>
        <taxon>Aaosphaeria</taxon>
    </lineage>
</organism>
<sequence length="91" mass="10233">MHAFARISLGSIRFLHGRKEEFVRGRKGKKGCRHTEILDIERLACLPNRPCTLFVVIVISPLVDFNSLSPRVCKVCRIILSMSGISPIDGR</sequence>
<gene>
    <name evidence="1" type="ORF">BU24DRAFT_426211</name>
</gene>
<name>A0A6A5XHT6_9PLEO</name>
<reference evidence="1" key="1">
    <citation type="journal article" date="2020" name="Stud. Mycol.">
        <title>101 Dothideomycetes genomes: a test case for predicting lifestyles and emergence of pathogens.</title>
        <authorList>
            <person name="Haridas S."/>
            <person name="Albert R."/>
            <person name="Binder M."/>
            <person name="Bloem J."/>
            <person name="Labutti K."/>
            <person name="Salamov A."/>
            <person name="Andreopoulos B."/>
            <person name="Baker S."/>
            <person name="Barry K."/>
            <person name="Bills G."/>
            <person name="Bluhm B."/>
            <person name="Cannon C."/>
            <person name="Castanera R."/>
            <person name="Culley D."/>
            <person name="Daum C."/>
            <person name="Ezra D."/>
            <person name="Gonzalez J."/>
            <person name="Henrissat B."/>
            <person name="Kuo A."/>
            <person name="Liang C."/>
            <person name="Lipzen A."/>
            <person name="Lutzoni F."/>
            <person name="Magnuson J."/>
            <person name="Mondo S."/>
            <person name="Nolan M."/>
            <person name="Ohm R."/>
            <person name="Pangilinan J."/>
            <person name="Park H.-J."/>
            <person name="Ramirez L."/>
            <person name="Alfaro M."/>
            <person name="Sun H."/>
            <person name="Tritt A."/>
            <person name="Yoshinaga Y."/>
            <person name="Zwiers L.-H."/>
            <person name="Turgeon B."/>
            <person name="Goodwin S."/>
            <person name="Spatafora J."/>
            <person name="Crous P."/>
            <person name="Grigoriev I."/>
        </authorList>
    </citation>
    <scope>NUCLEOTIDE SEQUENCE</scope>
    <source>
        <strain evidence="1">CBS 175.79</strain>
    </source>
</reference>
<keyword evidence="2" id="KW-1185">Reference proteome</keyword>
<protein>
    <submittedName>
        <fullName evidence="1">Uncharacterized protein</fullName>
    </submittedName>
</protein>
<dbReference type="RefSeq" id="XP_033380679.1">
    <property type="nucleotide sequence ID" value="XM_033528918.1"/>
</dbReference>
<dbReference type="AlphaFoldDB" id="A0A6A5XHT6"/>
<evidence type="ECO:0000313" key="2">
    <source>
        <dbReference type="Proteomes" id="UP000799778"/>
    </source>
</evidence>
<dbReference type="Proteomes" id="UP000799778">
    <property type="component" value="Unassembled WGS sequence"/>
</dbReference>
<accession>A0A6A5XHT6</accession>
<dbReference type="GeneID" id="54286315"/>
<dbReference type="EMBL" id="ML978073">
    <property type="protein sequence ID" value="KAF2012340.1"/>
    <property type="molecule type" value="Genomic_DNA"/>
</dbReference>
<proteinExistence type="predicted"/>
<evidence type="ECO:0000313" key="1">
    <source>
        <dbReference type="EMBL" id="KAF2012340.1"/>
    </source>
</evidence>